<dbReference type="EMBL" id="BMFR01000012">
    <property type="protein sequence ID" value="GGG80969.1"/>
    <property type="molecule type" value="Genomic_DNA"/>
</dbReference>
<keyword evidence="3" id="KW-1185">Reference proteome</keyword>
<dbReference type="Proteomes" id="UP000622860">
    <property type="component" value="Unassembled WGS sequence"/>
</dbReference>
<accession>A0A917HJ34</accession>
<dbReference type="AlphaFoldDB" id="A0A917HJ34"/>
<feature type="transmembrane region" description="Helical" evidence="1">
    <location>
        <begin position="78"/>
        <end position="96"/>
    </location>
</feature>
<keyword evidence="1" id="KW-1133">Transmembrane helix</keyword>
<feature type="transmembrane region" description="Helical" evidence="1">
    <location>
        <begin position="40"/>
        <end position="57"/>
    </location>
</feature>
<keyword evidence="1" id="KW-0812">Transmembrane</keyword>
<sequence>MDSKTGQRTYLTFGILFLLFSALFTMATISTGIFPAGHELVMIGVSVMSFCLAYLYPQFKENDERSRRIREKGMFYSYFFMLGYMIILMSLFQFDLLQLDGYQTVCLLSSLLMMTVFINLVVLARRY</sequence>
<protein>
    <recommendedName>
        <fullName evidence="4">Permease</fullName>
    </recommendedName>
</protein>
<feature type="transmembrane region" description="Helical" evidence="1">
    <location>
        <begin position="12"/>
        <end position="34"/>
    </location>
</feature>
<comment type="caution">
    <text evidence="2">The sequence shown here is derived from an EMBL/GenBank/DDBJ whole genome shotgun (WGS) entry which is preliminary data.</text>
</comment>
<evidence type="ECO:0008006" key="4">
    <source>
        <dbReference type="Google" id="ProtNLM"/>
    </source>
</evidence>
<name>A0A917HJ34_9BACI</name>
<gene>
    <name evidence="2" type="ORF">GCM10011398_27960</name>
</gene>
<evidence type="ECO:0000313" key="3">
    <source>
        <dbReference type="Proteomes" id="UP000622860"/>
    </source>
</evidence>
<feature type="transmembrane region" description="Helical" evidence="1">
    <location>
        <begin position="102"/>
        <end position="124"/>
    </location>
</feature>
<proteinExistence type="predicted"/>
<reference evidence="2" key="2">
    <citation type="submission" date="2020-09" db="EMBL/GenBank/DDBJ databases">
        <authorList>
            <person name="Sun Q."/>
            <person name="Zhou Y."/>
        </authorList>
    </citation>
    <scope>NUCLEOTIDE SEQUENCE</scope>
    <source>
        <strain evidence="2">CGMCC 1.12754</strain>
    </source>
</reference>
<keyword evidence="1" id="KW-0472">Membrane</keyword>
<organism evidence="2 3">
    <name type="scientific">Virgibacillus oceani</name>
    <dbReference type="NCBI Taxonomy" id="1479511"/>
    <lineage>
        <taxon>Bacteria</taxon>
        <taxon>Bacillati</taxon>
        <taxon>Bacillota</taxon>
        <taxon>Bacilli</taxon>
        <taxon>Bacillales</taxon>
        <taxon>Bacillaceae</taxon>
        <taxon>Virgibacillus</taxon>
    </lineage>
</organism>
<reference evidence="2" key="1">
    <citation type="journal article" date="2014" name="Int. J. Syst. Evol. Microbiol.">
        <title>Complete genome sequence of Corynebacterium casei LMG S-19264T (=DSM 44701T), isolated from a smear-ripened cheese.</title>
        <authorList>
            <consortium name="US DOE Joint Genome Institute (JGI-PGF)"/>
            <person name="Walter F."/>
            <person name="Albersmeier A."/>
            <person name="Kalinowski J."/>
            <person name="Ruckert C."/>
        </authorList>
    </citation>
    <scope>NUCLEOTIDE SEQUENCE</scope>
    <source>
        <strain evidence="2">CGMCC 1.12754</strain>
    </source>
</reference>
<evidence type="ECO:0000256" key="1">
    <source>
        <dbReference type="SAM" id="Phobius"/>
    </source>
</evidence>
<evidence type="ECO:0000313" key="2">
    <source>
        <dbReference type="EMBL" id="GGG80969.1"/>
    </source>
</evidence>